<name>A0A090WBY0_NONUL</name>
<sequence length="88" mass="10410">MKASIELTMSPLQDDYEQHIIDFIKTLRESEFTVLENPLATQIYGGDFVPLMQFLTREMSKSMEQTKAVLFYMKVVKTDRSDYEPFFR</sequence>
<organism evidence="1 2">
    <name type="scientific">Nonlabens ulvanivorans</name>
    <name type="common">Persicivirga ulvanivorans</name>
    <dbReference type="NCBI Taxonomy" id="906888"/>
    <lineage>
        <taxon>Bacteria</taxon>
        <taxon>Pseudomonadati</taxon>
        <taxon>Bacteroidota</taxon>
        <taxon>Flavobacteriia</taxon>
        <taxon>Flavobacteriales</taxon>
        <taxon>Flavobacteriaceae</taxon>
        <taxon>Nonlabens</taxon>
    </lineage>
</organism>
<gene>
    <name evidence="1" type="ORF">JCM19275_2585</name>
</gene>
<protein>
    <recommendedName>
        <fullName evidence="3">Thiamine-binding protein domain-containing protein</fullName>
    </recommendedName>
</protein>
<evidence type="ECO:0000313" key="2">
    <source>
        <dbReference type="Proteomes" id="UP000029647"/>
    </source>
</evidence>
<dbReference type="AlphaFoldDB" id="A0A090WBY0"/>
<dbReference type="InterPro" id="IPR029756">
    <property type="entry name" value="MTH1187/YkoF-like"/>
</dbReference>
<accession>A0A090WBY0</accession>
<reference evidence="1 2" key="1">
    <citation type="journal article" date="2014" name="Genome Announc.">
        <title>Draft Genome Sequences of Marine Flavobacterium Nonlabens Strains NR17, NR24, NR27, NR32, NR33, and Ara13.</title>
        <authorList>
            <person name="Nakanishi M."/>
            <person name="Meirelles P."/>
            <person name="Suzuki R."/>
            <person name="Takatani N."/>
            <person name="Mino S."/>
            <person name="Suda W."/>
            <person name="Oshima K."/>
            <person name="Hattori M."/>
            <person name="Ohkuma M."/>
            <person name="Hosokawa M."/>
            <person name="Miyashita K."/>
            <person name="Thompson F.L."/>
            <person name="Niwa A."/>
            <person name="Sawabe T."/>
            <person name="Sawabe T."/>
        </authorList>
    </citation>
    <scope>NUCLEOTIDE SEQUENCE [LARGE SCALE GENOMIC DNA]</scope>
    <source>
        <strain evidence="2">JCM19275</strain>
    </source>
</reference>
<dbReference type="SUPFAM" id="SSF89957">
    <property type="entry name" value="MTH1187/YkoF-like"/>
    <property type="match status" value="1"/>
</dbReference>
<dbReference type="Proteomes" id="UP000029647">
    <property type="component" value="Unassembled WGS sequence"/>
</dbReference>
<evidence type="ECO:0008006" key="3">
    <source>
        <dbReference type="Google" id="ProtNLM"/>
    </source>
</evidence>
<proteinExistence type="predicted"/>
<evidence type="ECO:0000313" key="1">
    <source>
        <dbReference type="EMBL" id="GAL73738.1"/>
    </source>
</evidence>
<comment type="caution">
    <text evidence="1">The sequence shown here is derived from an EMBL/GenBank/DDBJ whole genome shotgun (WGS) entry which is preliminary data.</text>
</comment>
<dbReference type="Gene3D" id="3.30.70.930">
    <property type="match status" value="1"/>
</dbReference>
<dbReference type="EMBL" id="BBNT01000001">
    <property type="protein sequence ID" value="GAL73738.1"/>
    <property type="molecule type" value="Genomic_DNA"/>
</dbReference>